<dbReference type="SUPFAM" id="SSF54001">
    <property type="entry name" value="Cysteine proteinases"/>
    <property type="match status" value="1"/>
</dbReference>
<evidence type="ECO:0000313" key="6">
    <source>
        <dbReference type="EMBL" id="TKR21943.1"/>
    </source>
</evidence>
<dbReference type="PANTHER" id="PTHR47359:SF3">
    <property type="entry name" value="NLP_P60 DOMAIN-CONTAINING PROTEIN-RELATED"/>
    <property type="match status" value="1"/>
</dbReference>
<dbReference type="Pfam" id="PF00877">
    <property type="entry name" value="NLPC_P60"/>
    <property type="match status" value="1"/>
</dbReference>
<keyword evidence="2" id="KW-0645">Protease</keyword>
<dbReference type="GO" id="GO:0006508">
    <property type="term" value="P:proteolysis"/>
    <property type="evidence" value="ECO:0007669"/>
    <property type="project" value="UniProtKB-KW"/>
</dbReference>
<sequence>MAAVQARIAEIRAYVEPVTVPAPTARAASSSPATATAAPATAGTDFATAFAGLTGGADPGTVPAHALSTTVTGQDLVDAAKKYLGTPYVWGGESLAEGGLDCSGLVLRSLADLGITSGVPRVARDQATLGEAVPSLDQALPGDLIVLNGGKHIGIYVGDGQMIDAPKPGKSVTIRDVYAEPTTIRRVLPQASPAAGGAASLTSAALASGSASSGLSSSALSSALASTAAGQNALALLTGSAGSAGAGQGQATSLTSALGALGSGPAGAATSTSSLLTSLWGAAS</sequence>
<feature type="domain" description="NlpC/P60" evidence="5">
    <location>
        <begin position="70"/>
        <end position="195"/>
    </location>
</feature>
<dbReference type="AlphaFoldDB" id="A0A7Z8JW90"/>
<dbReference type="Proteomes" id="UP000308121">
    <property type="component" value="Unassembled WGS sequence"/>
</dbReference>
<organism evidence="6 7">
    <name type="scientific">Cellulomonas hominis</name>
    <dbReference type="NCBI Taxonomy" id="156981"/>
    <lineage>
        <taxon>Bacteria</taxon>
        <taxon>Bacillati</taxon>
        <taxon>Actinomycetota</taxon>
        <taxon>Actinomycetes</taxon>
        <taxon>Micrococcales</taxon>
        <taxon>Cellulomonadaceae</taxon>
        <taxon>Cellulomonas</taxon>
    </lineage>
</organism>
<keyword evidence="4" id="KW-0788">Thiol protease</keyword>
<accession>A0A7Z8JW90</accession>
<dbReference type="PROSITE" id="PS51935">
    <property type="entry name" value="NLPC_P60"/>
    <property type="match status" value="1"/>
</dbReference>
<keyword evidence="3" id="KW-0378">Hydrolase</keyword>
<reference evidence="6 7" key="1">
    <citation type="submission" date="2019-05" db="EMBL/GenBank/DDBJ databases">
        <title>Genome sequence of Cellulomonas hominis strain CS1.</title>
        <authorList>
            <person name="Belmont J."/>
            <person name="Maclea K.S."/>
        </authorList>
    </citation>
    <scope>NUCLEOTIDE SEQUENCE [LARGE SCALE GENOMIC DNA]</scope>
    <source>
        <strain evidence="6 7">CS1</strain>
    </source>
</reference>
<dbReference type="Gene3D" id="3.90.1720.10">
    <property type="entry name" value="endopeptidase domain like (from Nostoc punctiforme)"/>
    <property type="match status" value="1"/>
</dbReference>
<dbReference type="PANTHER" id="PTHR47359">
    <property type="entry name" value="PEPTIDOGLYCAN DL-ENDOPEPTIDASE CWLO"/>
    <property type="match status" value="1"/>
</dbReference>
<evidence type="ECO:0000256" key="2">
    <source>
        <dbReference type="ARBA" id="ARBA00022670"/>
    </source>
</evidence>
<comment type="caution">
    <text evidence="6">The sequence shown here is derived from an EMBL/GenBank/DDBJ whole genome shotgun (WGS) entry which is preliminary data.</text>
</comment>
<dbReference type="InterPro" id="IPR000064">
    <property type="entry name" value="NLP_P60_dom"/>
</dbReference>
<dbReference type="EMBL" id="SZYE01000297">
    <property type="protein sequence ID" value="TKR21943.1"/>
    <property type="molecule type" value="Genomic_DNA"/>
</dbReference>
<dbReference type="OrthoDB" id="9815778at2"/>
<dbReference type="InterPro" id="IPR051794">
    <property type="entry name" value="PG_Endopeptidase_C40"/>
</dbReference>
<dbReference type="GO" id="GO:0008234">
    <property type="term" value="F:cysteine-type peptidase activity"/>
    <property type="evidence" value="ECO:0007669"/>
    <property type="project" value="UniProtKB-KW"/>
</dbReference>
<dbReference type="InterPro" id="IPR038765">
    <property type="entry name" value="Papain-like_cys_pep_sf"/>
</dbReference>
<gene>
    <name evidence="6" type="ORF">FA014_19080</name>
</gene>
<proteinExistence type="inferred from homology"/>
<evidence type="ECO:0000259" key="5">
    <source>
        <dbReference type="PROSITE" id="PS51935"/>
    </source>
</evidence>
<evidence type="ECO:0000313" key="7">
    <source>
        <dbReference type="Proteomes" id="UP000308121"/>
    </source>
</evidence>
<evidence type="ECO:0000256" key="1">
    <source>
        <dbReference type="ARBA" id="ARBA00007074"/>
    </source>
</evidence>
<evidence type="ECO:0000256" key="4">
    <source>
        <dbReference type="ARBA" id="ARBA00022807"/>
    </source>
</evidence>
<protein>
    <submittedName>
        <fullName evidence="6">NlpC/P60 family protein</fullName>
    </submittedName>
</protein>
<evidence type="ECO:0000256" key="3">
    <source>
        <dbReference type="ARBA" id="ARBA00022801"/>
    </source>
</evidence>
<name>A0A7Z8JW90_9CELL</name>
<comment type="similarity">
    <text evidence="1">Belongs to the peptidase C40 family.</text>
</comment>